<accession>A0A1B2EYM0</accession>
<reference evidence="2" key="1">
    <citation type="submission" date="2016-07" db="EMBL/GenBank/DDBJ databases">
        <title>Microvirga ossetica sp. nov. a new species of rhizobia isolated from root nodules of the legume species Vicia alpestris Steven originated from North Ossetia region in the Caucasus.</title>
        <authorList>
            <person name="Safronova V.I."/>
            <person name="Kuznetsova I.G."/>
            <person name="Sazanova A.L."/>
            <person name="Belimov A."/>
            <person name="Andronov E."/>
            <person name="Osledkin Y.S."/>
            <person name="Onishchuk O.P."/>
            <person name="Kurchak O.N."/>
            <person name="Shaposhnikov A.I."/>
            <person name="Willems A."/>
            <person name="Tikhonovich I.A."/>
        </authorList>
    </citation>
    <scope>NUCLEOTIDE SEQUENCE [LARGE SCALE GENOMIC DNA]</scope>
    <source>
        <strain evidence="2">V5/3M</strain>
        <plasmid evidence="2">unnamed4</plasmid>
    </source>
</reference>
<evidence type="ECO:0000256" key="1">
    <source>
        <dbReference type="SAM" id="MobiDB-lite"/>
    </source>
</evidence>
<dbReference type="AlphaFoldDB" id="A0A1B2EYM0"/>
<protein>
    <submittedName>
        <fullName evidence="2">Uncharacterized protein</fullName>
    </submittedName>
</protein>
<feature type="region of interest" description="Disordered" evidence="1">
    <location>
        <begin position="63"/>
        <end position="85"/>
    </location>
</feature>
<dbReference type="EMBL" id="CP016620">
    <property type="protein sequence ID" value="ANY85075.1"/>
    <property type="molecule type" value="Genomic_DNA"/>
</dbReference>
<organism evidence="2">
    <name type="scientific">Microvirga ossetica</name>
    <dbReference type="NCBI Taxonomy" id="1882682"/>
    <lineage>
        <taxon>Bacteria</taxon>
        <taxon>Pseudomonadati</taxon>
        <taxon>Pseudomonadota</taxon>
        <taxon>Alphaproteobacteria</taxon>
        <taxon>Hyphomicrobiales</taxon>
        <taxon>Methylobacteriaceae</taxon>
        <taxon>Microvirga</taxon>
    </lineage>
</organism>
<dbReference type="KEGG" id="moc:BB934_43520"/>
<geneLocation type="plasmid" evidence="2">
    <name>unnamed4</name>
</geneLocation>
<keyword evidence="2" id="KW-0614">Plasmid</keyword>
<gene>
    <name evidence="2" type="ORF">BB934_43520</name>
</gene>
<sequence length="137" mass="14859">MTGCEVEAVAAELAKAGGVSWHSGQERGPLKLVMDRYRDRARLAIAALDRVRAAEQSISRVRIRGEQSRPSAQAALEPVSSDVVSEGSLVLYRPPGDKRAYPCRVEKLDGSRAYLVPEIPTCTGWVDLENLASPAVQ</sequence>
<name>A0A1B2EYM0_9HYPH</name>
<evidence type="ECO:0000313" key="2">
    <source>
        <dbReference type="EMBL" id="ANY85075.1"/>
    </source>
</evidence>
<proteinExistence type="predicted"/>